<gene>
    <name evidence="1" type="ORF">FIV41_20950</name>
</gene>
<dbReference type="RefSeq" id="WP_143045120.1">
    <property type="nucleotide sequence ID" value="NZ_FNSU01000003.1"/>
</dbReference>
<protein>
    <submittedName>
        <fullName evidence="1">Uncharacterized protein</fullName>
    </submittedName>
</protein>
<comment type="caution">
    <text evidence="1">The sequence shown here is derived from an EMBL/GenBank/DDBJ whole genome shotgun (WGS) entry which is preliminary data.</text>
</comment>
<dbReference type="EMBL" id="VFEQ01000015">
    <property type="protein sequence ID" value="TWR55588.1"/>
    <property type="molecule type" value="Genomic_DNA"/>
</dbReference>
<proteinExistence type="predicted"/>
<evidence type="ECO:0000313" key="2">
    <source>
        <dbReference type="Proteomes" id="UP000316123"/>
    </source>
</evidence>
<sequence length="87" mass="9693">MSKIIQITPCVDWFYVGTSETDGDNVKRVAAWALYSDGIVVGLVAEPVEVSTQGTPQLNLPPEYPGEYIHVTQLTPWQRDYIGIPQE</sequence>
<reference evidence="1 2" key="1">
    <citation type="submission" date="2019-06" db="EMBL/GenBank/DDBJ databases">
        <title>Pseudomonas bimorpha sp. nov. isolated from bovine raw milk and skim milk concentrate.</title>
        <authorList>
            <person name="Hofmann K."/>
            <person name="Huptas C."/>
            <person name="Doll E."/>
            <person name="Scherer S."/>
            <person name="Wenning M."/>
        </authorList>
    </citation>
    <scope>NUCLEOTIDE SEQUENCE [LARGE SCALE GENOMIC DNA]</scope>
    <source>
        <strain evidence="1 2">DSM 13124</strain>
    </source>
</reference>
<name>A0A9X9BQ00_PSEMA</name>
<dbReference type="AlphaFoldDB" id="A0A9X9BQ00"/>
<evidence type="ECO:0000313" key="1">
    <source>
        <dbReference type="EMBL" id="TWR55588.1"/>
    </source>
</evidence>
<accession>A0A9X9BQ00</accession>
<organism evidence="1 2">
    <name type="scientific">Pseudomonas marginalis</name>
    <name type="common">Pseudomonas panacis</name>
    <dbReference type="NCBI Taxonomy" id="298"/>
    <lineage>
        <taxon>Bacteria</taxon>
        <taxon>Pseudomonadati</taxon>
        <taxon>Pseudomonadota</taxon>
        <taxon>Gammaproteobacteria</taxon>
        <taxon>Pseudomonadales</taxon>
        <taxon>Pseudomonadaceae</taxon>
        <taxon>Pseudomonas</taxon>
    </lineage>
</organism>
<dbReference type="OrthoDB" id="6911894at2"/>
<dbReference type="Proteomes" id="UP000316123">
    <property type="component" value="Unassembled WGS sequence"/>
</dbReference>